<keyword evidence="1" id="KW-0472">Membrane</keyword>
<dbReference type="RefSeq" id="WP_089767230.1">
    <property type="nucleotide sequence ID" value="NZ_FNPB01000006.1"/>
</dbReference>
<dbReference type="Proteomes" id="UP000199170">
    <property type="component" value="Unassembled WGS sequence"/>
</dbReference>
<evidence type="ECO:0000313" key="3">
    <source>
        <dbReference type="Proteomes" id="UP000199170"/>
    </source>
</evidence>
<dbReference type="OrthoDB" id="328092at2157"/>
<organism evidence="2 3">
    <name type="scientific">Halobellus clavatus</name>
    <dbReference type="NCBI Taxonomy" id="660517"/>
    <lineage>
        <taxon>Archaea</taxon>
        <taxon>Methanobacteriati</taxon>
        <taxon>Methanobacteriota</taxon>
        <taxon>Stenosarchaea group</taxon>
        <taxon>Halobacteria</taxon>
        <taxon>Halobacteriales</taxon>
        <taxon>Haloferacaceae</taxon>
        <taxon>Halobellus</taxon>
    </lineage>
</organism>
<name>A0A1H3H503_9EURY</name>
<evidence type="ECO:0000256" key="1">
    <source>
        <dbReference type="SAM" id="Phobius"/>
    </source>
</evidence>
<protein>
    <submittedName>
        <fullName evidence="2">Uncharacterized protein</fullName>
    </submittedName>
</protein>
<feature type="transmembrane region" description="Helical" evidence="1">
    <location>
        <begin position="15"/>
        <end position="40"/>
    </location>
</feature>
<reference evidence="3" key="1">
    <citation type="submission" date="2016-10" db="EMBL/GenBank/DDBJ databases">
        <authorList>
            <person name="Varghese N."/>
            <person name="Submissions S."/>
        </authorList>
    </citation>
    <scope>NUCLEOTIDE SEQUENCE [LARGE SCALE GENOMIC DNA]</scope>
    <source>
        <strain evidence="3">CGMCC 1.10118</strain>
    </source>
</reference>
<feature type="transmembrane region" description="Helical" evidence="1">
    <location>
        <begin position="52"/>
        <end position="73"/>
    </location>
</feature>
<evidence type="ECO:0000313" key="2">
    <source>
        <dbReference type="EMBL" id="SDY09729.1"/>
    </source>
</evidence>
<keyword evidence="3" id="KW-1185">Reference proteome</keyword>
<gene>
    <name evidence="2" type="ORF">SAMN04487946_106126</name>
</gene>
<dbReference type="AlphaFoldDB" id="A0A1H3H503"/>
<keyword evidence="1" id="KW-1133">Transmembrane helix</keyword>
<sequence>MFALLGQVRAPGADLSIAISVFVLSAVSIVLSGVIAVVLVRGYRRGPGRTGMLWLAVGLLLLTTVPELLRIALPTVTGVDTVGRSILVSATELAGLGAILWSVFGEGAR</sequence>
<accession>A0A1H3H503</accession>
<feature type="transmembrane region" description="Helical" evidence="1">
    <location>
        <begin position="85"/>
        <end position="104"/>
    </location>
</feature>
<dbReference type="STRING" id="660517.SAMN04487946_106126"/>
<keyword evidence="1" id="KW-0812">Transmembrane</keyword>
<proteinExistence type="predicted"/>
<dbReference type="EMBL" id="FNPB01000006">
    <property type="protein sequence ID" value="SDY09729.1"/>
    <property type="molecule type" value="Genomic_DNA"/>
</dbReference>